<reference evidence="2" key="3">
    <citation type="journal article" date="2017" name="Nature">
        <title>Genome sequence of the progenitor of the wheat D genome Aegilops tauschii.</title>
        <authorList>
            <person name="Luo M.C."/>
            <person name="Gu Y.Q."/>
            <person name="Puiu D."/>
            <person name="Wang H."/>
            <person name="Twardziok S.O."/>
            <person name="Deal K.R."/>
            <person name="Huo N."/>
            <person name="Zhu T."/>
            <person name="Wang L."/>
            <person name="Wang Y."/>
            <person name="McGuire P.E."/>
            <person name="Liu S."/>
            <person name="Long H."/>
            <person name="Ramasamy R.K."/>
            <person name="Rodriguez J.C."/>
            <person name="Van S.L."/>
            <person name="Yuan L."/>
            <person name="Wang Z."/>
            <person name="Xia Z."/>
            <person name="Xiao L."/>
            <person name="Anderson O.D."/>
            <person name="Ouyang S."/>
            <person name="Liang Y."/>
            <person name="Zimin A.V."/>
            <person name="Pertea G."/>
            <person name="Qi P."/>
            <person name="Bennetzen J.L."/>
            <person name="Dai X."/>
            <person name="Dawson M.W."/>
            <person name="Muller H.G."/>
            <person name="Kugler K."/>
            <person name="Rivarola-Duarte L."/>
            <person name="Spannagl M."/>
            <person name="Mayer K.F.X."/>
            <person name="Lu F.H."/>
            <person name="Bevan M.W."/>
            <person name="Leroy P."/>
            <person name="Li P."/>
            <person name="You F.M."/>
            <person name="Sun Q."/>
            <person name="Liu Z."/>
            <person name="Lyons E."/>
            <person name="Wicker T."/>
            <person name="Salzberg S.L."/>
            <person name="Devos K.M."/>
            <person name="Dvorak J."/>
        </authorList>
    </citation>
    <scope>NUCLEOTIDE SEQUENCE [LARGE SCALE GENOMIC DNA]</scope>
    <source>
        <strain evidence="2">cv. AL8/78</strain>
    </source>
</reference>
<reference evidence="2" key="5">
    <citation type="journal article" date="2021" name="G3 (Bethesda)">
        <title>Aegilops tauschii genome assembly Aet v5.0 features greater sequence contiguity and improved annotation.</title>
        <authorList>
            <person name="Wang L."/>
            <person name="Zhu T."/>
            <person name="Rodriguez J.C."/>
            <person name="Deal K.R."/>
            <person name="Dubcovsky J."/>
            <person name="McGuire P.E."/>
            <person name="Lux T."/>
            <person name="Spannagl M."/>
            <person name="Mayer K.F.X."/>
            <person name="Baldrich P."/>
            <person name="Meyers B.C."/>
            <person name="Huo N."/>
            <person name="Gu Y.Q."/>
            <person name="Zhou H."/>
            <person name="Devos K.M."/>
            <person name="Bennetzen J.L."/>
            <person name="Unver T."/>
            <person name="Budak H."/>
            <person name="Gulick P.J."/>
            <person name="Galiba G."/>
            <person name="Kalapos B."/>
            <person name="Nelson D.R."/>
            <person name="Li P."/>
            <person name="You F.M."/>
            <person name="Luo M.C."/>
            <person name="Dvorak J."/>
        </authorList>
    </citation>
    <scope>NUCLEOTIDE SEQUENCE [LARGE SCALE GENOMIC DNA]</scope>
    <source>
        <strain evidence="2">cv. AL8/78</strain>
    </source>
</reference>
<dbReference type="Proteomes" id="UP000015105">
    <property type="component" value="Chromosome 6D"/>
</dbReference>
<reference evidence="3" key="1">
    <citation type="journal article" date="2014" name="Science">
        <title>Ancient hybridizations among the ancestral genomes of bread wheat.</title>
        <authorList>
            <consortium name="International Wheat Genome Sequencing Consortium,"/>
            <person name="Marcussen T."/>
            <person name="Sandve S.R."/>
            <person name="Heier L."/>
            <person name="Spannagl M."/>
            <person name="Pfeifer M."/>
            <person name="Jakobsen K.S."/>
            <person name="Wulff B.B."/>
            <person name="Steuernagel B."/>
            <person name="Mayer K.F."/>
            <person name="Olsen O.A."/>
        </authorList>
    </citation>
    <scope>NUCLEOTIDE SEQUENCE [LARGE SCALE GENOMIC DNA]</scope>
    <source>
        <strain evidence="3">cv. AL8/78</strain>
    </source>
</reference>
<organism evidence="2 3">
    <name type="scientific">Aegilops tauschii subsp. strangulata</name>
    <name type="common">Goatgrass</name>
    <dbReference type="NCBI Taxonomy" id="200361"/>
    <lineage>
        <taxon>Eukaryota</taxon>
        <taxon>Viridiplantae</taxon>
        <taxon>Streptophyta</taxon>
        <taxon>Embryophyta</taxon>
        <taxon>Tracheophyta</taxon>
        <taxon>Spermatophyta</taxon>
        <taxon>Magnoliopsida</taxon>
        <taxon>Liliopsida</taxon>
        <taxon>Poales</taxon>
        <taxon>Poaceae</taxon>
        <taxon>BOP clade</taxon>
        <taxon>Pooideae</taxon>
        <taxon>Triticodae</taxon>
        <taxon>Triticeae</taxon>
        <taxon>Triticinae</taxon>
        <taxon>Aegilops</taxon>
    </lineage>
</organism>
<comment type="similarity">
    <text evidence="1">Belongs to the FHY3/FAR1 family.</text>
</comment>
<reference evidence="2" key="4">
    <citation type="submission" date="2019-03" db="UniProtKB">
        <authorList>
            <consortium name="EnsemblPlants"/>
        </authorList>
    </citation>
    <scope>IDENTIFICATION</scope>
</reference>
<accession>A0A453NNC9</accession>
<comment type="subcellular location">
    <subcellularLocation>
        <location evidence="1">Nucleus</location>
    </subcellularLocation>
</comment>
<dbReference type="AlphaFoldDB" id="A0A453NNC9"/>
<reference evidence="3" key="2">
    <citation type="journal article" date="2017" name="Nat. Plants">
        <title>The Aegilops tauschii genome reveals multiple impacts of transposons.</title>
        <authorList>
            <person name="Zhao G."/>
            <person name="Zou C."/>
            <person name="Li K."/>
            <person name="Wang K."/>
            <person name="Li T."/>
            <person name="Gao L."/>
            <person name="Zhang X."/>
            <person name="Wang H."/>
            <person name="Yang Z."/>
            <person name="Liu X."/>
            <person name="Jiang W."/>
            <person name="Mao L."/>
            <person name="Kong X."/>
            <person name="Jiao Y."/>
            <person name="Jia J."/>
        </authorList>
    </citation>
    <scope>NUCLEOTIDE SEQUENCE [LARGE SCALE GENOMIC DNA]</scope>
    <source>
        <strain evidence="3">cv. AL8/78</strain>
    </source>
</reference>
<proteinExistence type="inferred from homology"/>
<comment type="function">
    <text evidence="1">Putative transcription activator involved in regulating light control of development.</text>
</comment>
<sequence>HVYADQCRSMEIAMEKVMPETTHRWCKWHVLKKAKESLGPYYTKRNKFRSEFHKIIHHMLTLEEFETAWKQLTESHGLEKHPYLTHIYETRAKWAKPYFKGKQVKTMRRDTQKL</sequence>
<keyword evidence="1" id="KW-0539">Nucleus</keyword>
<keyword evidence="1" id="KW-0479">Metal-binding</keyword>
<evidence type="ECO:0000313" key="3">
    <source>
        <dbReference type="Proteomes" id="UP000015105"/>
    </source>
</evidence>
<dbReference type="GO" id="GO:0008270">
    <property type="term" value="F:zinc ion binding"/>
    <property type="evidence" value="ECO:0007669"/>
    <property type="project" value="UniProtKB-UniRule"/>
</dbReference>
<dbReference type="PANTHER" id="PTHR31669:SF307">
    <property type="entry name" value="PROTEIN FAR1-RELATED SEQUENCE"/>
    <property type="match status" value="1"/>
</dbReference>
<keyword evidence="3" id="KW-1185">Reference proteome</keyword>
<keyword evidence="1" id="KW-0862">Zinc</keyword>
<dbReference type="Gramene" id="AET6Gv20426000.12">
    <property type="protein sequence ID" value="AET6Gv20426000.12"/>
    <property type="gene ID" value="AET6Gv20426000"/>
</dbReference>
<evidence type="ECO:0000256" key="1">
    <source>
        <dbReference type="RuleBase" id="RU367018"/>
    </source>
</evidence>
<keyword evidence="1" id="KW-0863">Zinc-finger</keyword>
<dbReference type="EnsemblPlants" id="AET6Gv20426000.12">
    <property type="protein sequence ID" value="AET6Gv20426000.12"/>
    <property type="gene ID" value="AET6Gv20426000"/>
</dbReference>
<dbReference type="PANTHER" id="PTHR31669">
    <property type="entry name" value="PROTEIN FAR1-RELATED SEQUENCE 10-RELATED"/>
    <property type="match status" value="1"/>
</dbReference>
<protein>
    <recommendedName>
        <fullName evidence="1">Protein FAR1-RELATED SEQUENCE</fullName>
    </recommendedName>
</protein>
<evidence type="ECO:0000313" key="2">
    <source>
        <dbReference type="EnsemblPlants" id="AET6Gv20426000.12"/>
    </source>
</evidence>
<dbReference type="InterPro" id="IPR031052">
    <property type="entry name" value="FHY3/FAR1"/>
</dbReference>
<dbReference type="GO" id="GO:0005634">
    <property type="term" value="C:nucleus"/>
    <property type="evidence" value="ECO:0007669"/>
    <property type="project" value="UniProtKB-SubCell"/>
</dbReference>
<dbReference type="GO" id="GO:0006355">
    <property type="term" value="P:regulation of DNA-templated transcription"/>
    <property type="evidence" value="ECO:0007669"/>
    <property type="project" value="UniProtKB-UniRule"/>
</dbReference>
<name>A0A453NNC9_AEGTS</name>